<feature type="domain" description="Helicase-associated" evidence="3">
    <location>
        <begin position="65"/>
        <end position="137"/>
    </location>
</feature>
<dbReference type="PANTHER" id="PTHR18934">
    <property type="entry name" value="ATP-DEPENDENT RNA HELICASE"/>
    <property type="match status" value="1"/>
</dbReference>
<evidence type="ECO:0000259" key="3">
    <source>
        <dbReference type="SMART" id="SM00847"/>
    </source>
</evidence>
<dbReference type="GeneTree" id="ENSGT00940000157227"/>
<dbReference type="InterPro" id="IPR007502">
    <property type="entry name" value="Helicase-assoc_dom"/>
</dbReference>
<evidence type="ECO:0000313" key="5">
    <source>
        <dbReference type="Proteomes" id="UP000007635"/>
    </source>
</evidence>
<dbReference type="SMART" id="SM00847">
    <property type="entry name" value="HA2"/>
    <property type="match status" value="1"/>
</dbReference>
<dbReference type="InterPro" id="IPR011709">
    <property type="entry name" value="DEAD-box_helicase_OB_fold"/>
</dbReference>
<organism evidence="4 5">
    <name type="scientific">Gasterosteus aculeatus aculeatus</name>
    <name type="common">three-spined stickleback</name>
    <dbReference type="NCBI Taxonomy" id="481459"/>
    <lineage>
        <taxon>Eukaryota</taxon>
        <taxon>Metazoa</taxon>
        <taxon>Chordata</taxon>
        <taxon>Craniata</taxon>
        <taxon>Vertebrata</taxon>
        <taxon>Euteleostomi</taxon>
        <taxon>Actinopterygii</taxon>
        <taxon>Neopterygii</taxon>
        <taxon>Teleostei</taxon>
        <taxon>Neoteleostei</taxon>
        <taxon>Acanthomorphata</taxon>
        <taxon>Eupercaria</taxon>
        <taxon>Perciformes</taxon>
        <taxon>Cottioidei</taxon>
        <taxon>Gasterosteales</taxon>
        <taxon>Gasterosteidae</taxon>
        <taxon>Gasterosteus</taxon>
    </lineage>
</organism>
<dbReference type="Pfam" id="PF04408">
    <property type="entry name" value="WHD_HA2"/>
    <property type="match status" value="1"/>
</dbReference>
<dbReference type="GO" id="GO:0005524">
    <property type="term" value="F:ATP binding"/>
    <property type="evidence" value="ECO:0007669"/>
    <property type="project" value="UniProtKB-KW"/>
</dbReference>
<keyword evidence="2" id="KW-0067">ATP-binding</keyword>
<accession>A0AAQ4Q393</accession>
<reference evidence="4 5" key="1">
    <citation type="journal article" date="2021" name="G3 (Bethesda)">
        <title>Improved contiguity of the threespine stickleback genome using long-read sequencing.</title>
        <authorList>
            <person name="Nath S."/>
            <person name="Shaw D.E."/>
            <person name="White M.A."/>
        </authorList>
    </citation>
    <scope>NUCLEOTIDE SEQUENCE [LARGE SCALE GENOMIC DNA]</scope>
    <source>
        <strain evidence="4 5">Lake Benthic</strain>
    </source>
</reference>
<reference evidence="4" key="2">
    <citation type="submission" date="2025-08" db="UniProtKB">
        <authorList>
            <consortium name="Ensembl"/>
        </authorList>
    </citation>
    <scope>IDENTIFICATION</scope>
</reference>
<keyword evidence="1" id="KW-0547">Nucleotide-binding</keyword>
<dbReference type="Gene3D" id="1.10.10.2130">
    <property type="entry name" value="DEAH helicase family, winged-helix domain"/>
    <property type="match status" value="1"/>
</dbReference>
<dbReference type="AlphaFoldDB" id="A0AAQ4Q393"/>
<dbReference type="Pfam" id="PF07717">
    <property type="entry name" value="OB_NTP_bind"/>
    <property type="match status" value="1"/>
</dbReference>
<protein>
    <recommendedName>
        <fullName evidence="3">Helicase-associated domain-containing protein</fullName>
    </recommendedName>
</protein>
<dbReference type="GO" id="GO:0003723">
    <property type="term" value="F:RNA binding"/>
    <property type="evidence" value="ECO:0007669"/>
    <property type="project" value="TreeGrafter"/>
</dbReference>
<name>A0AAQ4Q393_GASAC</name>
<evidence type="ECO:0000256" key="2">
    <source>
        <dbReference type="ARBA" id="ARBA00022840"/>
    </source>
</evidence>
<evidence type="ECO:0000256" key="1">
    <source>
        <dbReference type="ARBA" id="ARBA00022741"/>
    </source>
</evidence>
<dbReference type="InterPro" id="IPR048333">
    <property type="entry name" value="HA2_WH"/>
</dbReference>
<dbReference type="InterPro" id="IPR042035">
    <property type="entry name" value="DEAH_win-hel_dom"/>
</dbReference>
<dbReference type="GO" id="GO:0005681">
    <property type="term" value="C:spliceosomal complex"/>
    <property type="evidence" value="ECO:0007669"/>
    <property type="project" value="TreeGrafter"/>
</dbReference>
<dbReference type="Proteomes" id="UP000007635">
    <property type="component" value="Chromosome VI"/>
</dbReference>
<evidence type="ECO:0000313" key="4">
    <source>
        <dbReference type="Ensembl" id="ENSGACP00000044611.1"/>
    </source>
</evidence>
<proteinExistence type="predicted"/>
<keyword evidence="5" id="KW-1185">Reference proteome</keyword>
<dbReference type="PANTHER" id="PTHR18934:SF88">
    <property type="entry name" value="PRE-MRNA-SPLICING FACTOR ATP-DEPENDENT RNA HELICASE DHX32-RELATED"/>
    <property type="match status" value="1"/>
</dbReference>
<dbReference type="GO" id="GO:0004386">
    <property type="term" value="F:helicase activity"/>
    <property type="evidence" value="ECO:0007669"/>
    <property type="project" value="TreeGrafter"/>
</dbReference>
<sequence>QLSYSQNETNCFCLYPEDRRLPTETRPHVVESDVSSTVLFLKRMQIAGLGHCDFIDRPDPEGLMQTLEELDFLAALDNDGNLSEVGIIMSEFPLEAPGGQNCVSEVVIAAAMLTRNGPGSTRGHMELHPQGDHFTLIIIYRAFEQCQQDPCENRYCDVDKRCEDRCLNEDLTDALRRIELPVSAPAFGSPNNTLDIERALLAGFFMQVARDVDGSGNYFILSHKRVAQIHPLSVPKLGLPEWVLFHEHSFSEDNAGGVNWVEIGSTFGPCGLVNPTSERCVIQ</sequence>
<dbReference type="Ensembl" id="ENSGACT00000043775.1">
    <property type="protein sequence ID" value="ENSGACP00000044611.1"/>
    <property type="gene ID" value="ENSGACG00000024397.1"/>
</dbReference>
<reference evidence="4" key="3">
    <citation type="submission" date="2025-09" db="UniProtKB">
        <authorList>
            <consortium name="Ensembl"/>
        </authorList>
    </citation>
    <scope>IDENTIFICATION</scope>
</reference>